<feature type="transmembrane region" description="Helical" evidence="7">
    <location>
        <begin position="370"/>
        <end position="394"/>
    </location>
</feature>
<evidence type="ECO:0000256" key="7">
    <source>
        <dbReference type="SAM" id="Phobius"/>
    </source>
</evidence>
<protein>
    <submittedName>
        <fullName evidence="8">FtsW/RodA/SpoVE family cell cycle protein</fullName>
    </submittedName>
</protein>
<dbReference type="PANTHER" id="PTHR30474:SF3">
    <property type="entry name" value="PEPTIDOGLYCAN GLYCOSYLTRANSFERASE RODA"/>
    <property type="match status" value="1"/>
</dbReference>
<keyword evidence="5 7" id="KW-0472">Membrane</keyword>
<proteinExistence type="predicted"/>
<evidence type="ECO:0000256" key="3">
    <source>
        <dbReference type="ARBA" id="ARBA00022960"/>
    </source>
</evidence>
<feature type="transmembrane region" description="Helical" evidence="7">
    <location>
        <begin position="66"/>
        <end position="86"/>
    </location>
</feature>
<feature type="transmembrane region" description="Helical" evidence="7">
    <location>
        <begin position="124"/>
        <end position="141"/>
    </location>
</feature>
<dbReference type="Pfam" id="PF01098">
    <property type="entry name" value="FTSW_RODA_SPOVE"/>
    <property type="match status" value="1"/>
</dbReference>
<dbReference type="InterPro" id="IPR001182">
    <property type="entry name" value="FtsW/RodA"/>
</dbReference>
<feature type="transmembrane region" description="Helical" evidence="7">
    <location>
        <begin position="406"/>
        <end position="430"/>
    </location>
</feature>
<sequence>MSHLIVEISKYVIIILMAVYTYSCFAVFSTWDPDSKRDMLRNQNVLMFLLHLISFLILFMQKDFDVQIAGLYGLQVVLLATTILAYTKLYPKVSRVVLNNMCMLLTVGFIMLTRLEYELAFKQFIFAAIGIGISLVVPIIIKKLKVLSELRYIYGGVGIVSLLAVLLLAKASGGALLGFTFGGFSIQPSEFIKILLVFFVASSFKYSLSFKNIVFTTAVAALHVLILVYSTDLGAGLILFVVYLTMLYVATKQPLYLLAGGVAGAGASVLGFKLFSHVKVRVQAWQDPFANYDYGGYQVAQSLFAIATGGWLGVGLMQGEPEKIPVAESDFIFSAICEELGLIFGICLILICISVYIMFLNIAMELKGMFYRLVALGLGTVYIFQVFVMIGGVTKFIPSTGVTLPLVSYGGSSLLSTLIMFAIIQGLYILREEEENEQRKKKLRREAGSRKAGRRAGNSGNDRQRAKGL</sequence>
<accession>A0ABT1EF05</accession>
<dbReference type="EMBL" id="JAMZFV010000002">
    <property type="protein sequence ID" value="MCP1109284.1"/>
    <property type="molecule type" value="Genomic_DNA"/>
</dbReference>
<dbReference type="PANTHER" id="PTHR30474">
    <property type="entry name" value="CELL CYCLE PROTEIN"/>
    <property type="match status" value="1"/>
</dbReference>
<feature type="transmembrane region" description="Helical" evidence="7">
    <location>
        <begin position="331"/>
        <end position="358"/>
    </location>
</feature>
<gene>
    <name evidence="8" type="ORF">NK118_03355</name>
</gene>
<keyword evidence="9" id="KW-1185">Reference proteome</keyword>
<evidence type="ECO:0000256" key="6">
    <source>
        <dbReference type="SAM" id="MobiDB-lite"/>
    </source>
</evidence>
<keyword evidence="3" id="KW-0133">Cell shape</keyword>
<feature type="transmembrane region" description="Helical" evidence="7">
    <location>
        <begin position="153"/>
        <end position="179"/>
    </location>
</feature>
<feature type="transmembrane region" description="Helical" evidence="7">
    <location>
        <begin position="191"/>
        <end position="208"/>
    </location>
</feature>
<feature type="transmembrane region" description="Helical" evidence="7">
    <location>
        <begin position="296"/>
        <end position="319"/>
    </location>
</feature>
<comment type="caution">
    <text evidence="8">The sequence shown here is derived from an EMBL/GenBank/DDBJ whole genome shotgun (WGS) entry which is preliminary data.</text>
</comment>
<feature type="transmembrane region" description="Helical" evidence="7">
    <location>
        <begin position="220"/>
        <end position="249"/>
    </location>
</feature>
<organism evidence="8 9">
    <name type="scientific">Ohessyouella blattaphilus</name>
    <dbReference type="NCBI Taxonomy" id="2949333"/>
    <lineage>
        <taxon>Bacteria</taxon>
        <taxon>Bacillati</taxon>
        <taxon>Bacillota</taxon>
        <taxon>Clostridia</taxon>
        <taxon>Lachnospirales</taxon>
        <taxon>Lachnospiraceae</taxon>
        <taxon>Ohessyouella</taxon>
    </lineage>
</organism>
<evidence type="ECO:0000313" key="8">
    <source>
        <dbReference type="EMBL" id="MCP1109284.1"/>
    </source>
</evidence>
<evidence type="ECO:0000256" key="5">
    <source>
        <dbReference type="ARBA" id="ARBA00023136"/>
    </source>
</evidence>
<comment type="subcellular location">
    <subcellularLocation>
        <location evidence="1">Membrane</location>
        <topology evidence="1">Multi-pass membrane protein</topology>
    </subcellularLocation>
</comment>
<feature type="region of interest" description="Disordered" evidence="6">
    <location>
        <begin position="435"/>
        <end position="469"/>
    </location>
</feature>
<keyword evidence="4 7" id="KW-1133">Transmembrane helix</keyword>
<name>A0ABT1EF05_9FIRM</name>
<reference evidence="8 9" key="1">
    <citation type="journal article" date="2022" name="Genome Biol. Evol.">
        <title>Host diet, physiology and behaviors set the stage for Lachnospiraceae cladogenesis.</title>
        <authorList>
            <person name="Vera-Ponce De Leon A."/>
            <person name="Schneider M."/>
            <person name="Jahnes B.C."/>
            <person name="Sadowski V."/>
            <person name="Camuy-Velez L.A."/>
            <person name="Duan J."/>
            <person name="Sabree Z.L."/>
        </authorList>
    </citation>
    <scope>NUCLEOTIDE SEQUENCE [LARGE SCALE GENOMIC DNA]</scope>
    <source>
        <strain evidence="8 9">PAL227</strain>
    </source>
</reference>
<dbReference type="Proteomes" id="UP001523565">
    <property type="component" value="Unassembled WGS sequence"/>
</dbReference>
<evidence type="ECO:0000256" key="1">
    <source>
        <dbReference type="ARBA" id="ARBA00004141"/>
    </source>
</evidence>
<dbReference type="RefSeq" id="WP_262068185.1">
    <property type="nucleotide sequence ID" value="NZ_JAMXOC010000002.1"/>
</dbReference>
<evidence type="ECO:0000256" key="4">
    <source>
        <dbReference type="ARBA" id="ARBA00022989"/>
    </source>
</evidence>
<evidence type="ECO:0000313" key="9">
    <source>
        <dbReference type="Proteomes" id="UP001523565"/>
    </source>
</evidence>
<feature type="transmembrane region" description="Helical" evidence="7">
    <location>
        <begin position="93"/>
        <end position="112"/>
    </location>
</feature>
<keyword evidence="2 7" id="KW-0812">Transmembrane</keyword>
<feature type="transmembrane region" description="Helical" evidence="7">
    <location>
        <begin position="12"/>
        <end position="31"/>
    </location>
</feature>
<evidence type="ECO:0000256" key="2">
    <source>
        <dbReference type="ARBA" id="ARBA00022692"/>
    </source>
</evidence>
<feature type="transmembrane region" description="Helical" evidence="7">
    <location>
        <begin position="43"/>
        <end position="60"/>
    </location>
</feature>
<feature type="transmembrane region" description="Helical" evidence="7">
    <location>
        <begin position="255"/>
        <end position="275"/>
    </location>
</feature>